<keyword evidence="2" id="KW-0963">Cytoplasm</keyword>
<feature type="domain" description="EF-hand" evidence="6">
    <location>
        <begin position="1"/>
        <end position="36"/>
    </location>
</feature>
<proteinExistence type="predicted"/>
<protein>
    <submittedName>
        <fullName evidence="7">Penta-EF hand domain-containing protein 2</fullName>
    </submittedName>
</protein>
<dbReference type="PROSITE" id="PS00018">
    <property type="entry name" value="EF_HAND_1"/>
    <property type="match status" value="3"/>
</dbReference>
<dbReference type="OMA" id="QAYASNI"/>
<organism evidence="7 8">
    <name type="scientific">Porphyridium purpureum</name>
    <name type="common">Red alga</name>
    <name type="synonym">Porphyridium cruentum</name>
    <dbReference type="NCBI Taxonomy" id="35688"/>
    <lineage>
        <taxon>Eukaryota</taxon>
        <taxon>Rhodophyta</taxon>
        <taxon>Bangiophyceae</taxon>
        <taxon>Porphyridiales</taxon>
        <taxon>Porphyridiaceae</taxon>
        <taxon>Porphyridium</taxon>
    </lineage>
</organism>
<dbReference type="EMBL" id="VRMN01000010">
    <property type="protein sequence ID" value="KAA8492207.1"/>
    <property type="molecule type" value="Genomic_DNA"/>
</dbReference>
<comment type="subcellular location">
    <subcellularLocation>
        <location evidence="1">Cytoplasm</location>
    </subcellularLocation>
</comment>
<evidence type="ECO:0000256" key="4">
    <source>
        <dbReference type="ARBA" id="ARBA00022737"/>
    </source>
</evidence>
<reference evidence="8" key="1">
    <citation type="journal article" date="2019" name="Nat. Commun.">
        <title>Expansion of phycobilisome linker gene families in mesophilic red algae.</title>
        <authorList>
            <person name="Lee J."/>
            <person name="Kim D."/>
            <person name="Bhattacharya D."/>
            <person name="Yoon H.S."/>
        </authorList>
    </citation>
    <scope>NUCLEOTIDE SEQUENCE [LARGE SCALE GENOMIC DNA]</scope>
    <source>
        <strain evidence="8">CCMP 1328</strain>
    </source>
</reference>
<dbReference type="GO" id="GO:0005737">
    <property type="term" value="C:cytoplasm"/>
    <property type="evidence" value="ECO:0007669"/>
    <property type="project" value="UniProtKB-SubCell"/>
</dbReference>
<dbReference type="AlphaFoldDB" id="A0A5J4YP71"/>
<keyword evidence="5" id="KW-0106">Calcium</keyword>
<dbReference type="Gene3D" id="1.10.238.10">
    <property type="entry name" value="EF-hand"/>
    <property type="match status" value="1"/>
</dbReference>
<comment type="caution">
    <text evidence="7">The sequence shown here is derived from an EMBL/GenBank/DDBJ whole genome shotgun (WGS) entry which is preliminary data.</text>
</comment>
<dbReference type="InterPro" id="IPR002048">
    <property type="entry name" value="EF_hand_dom"/>
</dbReference>
<dbReference type="GO" id="GO:0005509">
    <property type="term" value="F:calcium ion binding"/>
    <property type="evidence" value="ECO:0007669"/>
    <property type="project" value="InterPro"/>
</dbReference>
<name>A0A5J4YP71_PORPP</name>
<keyword evidence="4" id="KW-0677">Repeat</keyword>
<feature type="domain" description="EF-hand" evidence="6">
    <location>
        <begin position="103"/>
        <end position="138"/>
    </location>
</feature>
<dbReference type="Pfam" id="PF13499">
    <property type="entry name" value="EF-hand_7"/>
    <property type="match status" value="2"/>
</dbReference>
<dbReference type="Proteomes" id="UP000324585">
    <property type="component" value="Unassembled WGS sequence"/>
</dbReference>
<evidence type="ECO:0000256" key="2">
    <source>
        <dbReference type="ARBA" id="ARBA00022490"/>
    </source>
</evidence>
<dbReference type="InterPro" id="IPR011992">
    <property type="entry name" value="EF-hand-dom_pair"/>
</dbReference>
<evidence type="ECO:0000259" key="6">
    <source>
        <dbReference type="PROSITE" id="PS50222"/>
    </source>
</evidence>
<dbReference type="SUPFAM" id="SSF47473">
    <property type="entry name" value="EF-hand"/>
    <property type="match status" value="1"/>
</dbReference>
<accession>A0A5J4YP71</accession>
<evidence type="ECO:0000256" key="5">
    <source>
        <dbReference type="ARBA" id="ARBA00022837"/>
    </source>
</evidence>
<keyword evidence="3" id="KW-0479">Metal-binding</keyword>
<keyword evidence="8" id="KW-1185">Reference proteome</keyword>
<sequence length="168" mass="19383">MDPRQLRQFFDYVDTDRSGKISAVELHKALTQAGMDVTLENAASLIRMHDATRDGECNFDEFVQVHMFITSVQQSFLVVDADRNGWLDQNEVRRALEMNQFHMDEPAFQQCFRSFDPDNNKHLSMSEYLALACFLAFSRSVFTAFDPHRSGTVHLTQSQFFYAAALLR</sequence>
<dbReference type="SMART" id="SM00054">
    <property type="entry name" value="EFh"/>
    <property type="match status" value="4"/>
</dbReference>
<gene>
    <name evidence="7" type="ORF">FVE85_3645</name>
</gene>
<dbReference type="InterPro" id="IPR018247">
    <property type="entry name" value="EF_Hand_1_Ca_BS"/>
</dbReference>
<evidence type="ECO:0000256" key="1">
    <source>
        <dbReference type="ARBA" id="ARBA00004496"/>
    </source>
</evidence>
<dbReference type="PANTHER" id="PTHR46212:SF3">
    <property type="entry name" value="GH27120P"/>
    <property type="match status" value="1"/>
</dbReference>
<dbReference type="InterPro" id="IPR051426">
    <property type="entry name" value="Peflin/Sorcin_CaBP"/>
</dbReference>
<dbReference type="OrthoDB" id="186625at2759"/>
<evidence type="ECO:0000256" key="3">
    <source>
        <dbReference type="ARBA" id="ARBA00022723"/>
    </source>
</evidence>
<evidence type="ECO:0000313" key="8">
    <source>
        <dbReference type="Proteomes" id="UP000324585"/>
    </source>
</evidence>
<dbReference type="PROSITE" id="PS50222">
    <property type="entry name" value="EF_HAND_2"/>
    <property type="match status" value="3"/>
</dbReference>
<evidence type="ECO:0000313" key="7">
    <source>
        <dbReference type="EMBL" id="KAA8492207.1"/>
    </source>
</evidence>
<dbReference type="PANTHER" id="PTHR46212">
    <property type="entry name" value="PEFLIN"/>
    <property type="match status" value="1"/>
</dbReference>
<feature type="domain" description="EF-hand" evidence="6">
    <location>
        <begin position="67"/>
        <end position="102"/>
    </location>
</feature>
<dbReference type="GO" id="GO:0048306">
    <property type="term" value="F:calcium-dependent protein binding"/>
    <property type="evidence" value="ECO:0007669"/>
    <property type="project" value="UniProtKB-ARBA"/>
</dbReference>